<organism evidence="2 3">
    <name type="scientific">Mycena sanguinolenta</name>
    <dbReference type="NCBI Taxonomy" id="230812"/>
    <lineage>
        <taxon>Eukaryota</taxon>
        <taxon>Fungi</taxon>
        <taxon>Dikarya</taxon>
        <taxon>Basidiomycota</taxon>
        <taxon>Agaricomycotina</taxon>
        <taxon>Agaricomycetes</taxon>
        <taxon>Agaricomycetidae</taxon>
        <taxon>Agaricales</taxon>
        <taxon>Marasmiineae</taxon>
        <taxon>Mycenaceae</taxon>
        <taxon>Mycena</taxon>
    </lineage>
</organism>
<keyword evidence="3" id="KW-1185">Reference proteome</keyword>
<accession>A0A8H6XLU8</accession>
<sequence>MFGPIFYVLPQLDIDVISSSSQADECAEAEHHYWSVDRSRKMRMTYVLWMRLSTGRVCVDFAGRQTSIDTFSLHSVRGMQRGMGIHSFNAPNRAETVISSLTLGQYDRFHDCVGKPRNITISSPTTVILEALIRFTSTSHTGAPVWMAVLPAHNSSYRTYWQKGDGAVVHTANNGWGRCNTRLDLCGNPYISAETEIHPWLSQSNYIISQLREPSHYEEYDVLPRLIRPSSSAPPFPPPSLLSPPSSFLPLPRHPRPPPPASMPQQSSVLPADGCTAADMRWPRRRVANAEIERITKLRTACPCACTVHFFFCSVCAGSAAQEIVASLELRCSGLQSFRRERLPACSEGGCGNDILDGAEATLELGEDSSTAIFPAAQNSSTTGERRRRQSGEG</sequence>
<feature type="region of interest" description="Disordered" evidence="1">
    <location>
        <begin position="369"/>
        <end position="394"/>
    </location>
</feature>
<evidence type="ECO:0000256" key="1">
    <source>
        <dbReference type="SAM" id="MobiDB-lite"/>
    </source>
</evidence>
<reference evidence="2" key="1">
    <citation type="submission" date="2020-05" db="EMBL/GenBank/DDBJ databases">
        <title>Mycena genomes resolve the evolution of fungal bioluminescence.</title>
        <authorList>
            <person name="Tsai I.J."/>
        </authorList>
    </citation>
    <scope>NUCLEOTIDE SEQUENCE</scope>
    <source>
        <strain evidence="2">160909Yilan</strain>
    </source>
</reference>
<gene>
    <name evidence="2" type="ORF">MSAN_01985200</name>
</gene>
<dbReference type="Proteomes" id="UP000623467">
    <property type="component" value="Unassembled WGS sequence"/>
</dbReference>
<dbReference type="EMBL" id="JACAZH010000023">
    <property type="protein sequence ID" value="KAF7343643.1"/>
    <property type="molecule type" value="Genomic_DNA"/>
</dbReference>
<proteinExistence type="predicted"/>
<evidence type="ECO:0000313" key="3">
    <source>
        <dbReference type="Proteomes" id="UP000623467"/>
    </source>
</evidence>
<comment type="caution">
    <text evidence="2">The sequence shown here is derived from an EMBL/GenBank/DDBJ whole genome shotgun (WGS) entry which is preliminary data.</text>
</comment>
<feature type="region of interest" description="Disordered" evidence="1">
    <location>
        <begin position="247"/>
        <end position="270"/>
    </location>
</feature>
<evidence type="ECO:0000313" key="2">
    <source>
        <dbReference type="EMBL" id="KAF7343643.1"/>
    </source>
</evidence>
<name>A0A8H6XLU8_9AGAR</name>
<feature type="compositionally biased region" description="Polar residues" evidence="1">
    <location>
        <begin position="369"/>
        <end position="383"/>
    </location>
</feature>
<dbReference type="AlphaFoldDB" id="A0A8H6XLU8"/>
<protein>
    <submittedName>
        <fullName evidence="2">Uncharacterized protein</fullName>
    </submittedName>
</protein>